<accession>A0A423W7P1</accession>
<proteinExistence type="inferred from homology"/>
<keyword evidence="9" id="KW-1185">Reference proteome</keyword>
<evidence type="ECO:0000313" key="9">
    <source>
        <dbReference type="Proteomes" id="UP000284375"/>
    </source>
</evidence>
<dbReference type="SUPFAM" id="SSF52025">
    <property type="entry name" value="PA domain"/>
    <property type="match status" value="1"/>
</dbReference>
<feature type="transmembrane region" description="Helical" evidence="4">
    <location>
        <begin position="88"/>
        <end position="110"/>
    </location>
</feature>
<evidence type="ECO:0000256" key="1">
    <source>
        <dbReference type="ARBA" id="ARBA00005634"/>
    </source>
</evidence>
<dbReference type="FunFam" id="3.50.30.30:FF:000008">
    <property type="entry name" value="Glutamate carboxypeptidase 2"/>
    <property type="match status" value="1"/>
</dbReference>
<dbReference type="FunFam" id="3.40.630.10:FF:000101">
    <property type="entry name" value="N-acetylated alpha-linked acidic dipeptidase like 1"/>
    <property type="match status" value="1"/>
</dbReference>
<keyword evidence="2" id="KW-0175">Coiled coil</keyword>
<dbReference type="Pfam" id="PF02225">
    <property type="entry name" value="PA"/>
    <property type="match status" value="1"/>
</dbReference>
<dbReference type="Proteomes" id="UP000284375">
    <property type="component" value="Unassembled WGS sequence"/>
</dbReference>
<dbReference type="PANTHER" id="PTHR10404">
    <property type="entry name" value="N-ACETYLATED-ALPHA-LINKED ACIDIC DIPEPTIDASE"/>
    <property type="match status" value="1"/>
</dbReference>
<dbReference type="Pfam" id="PF04389">
    <property type="entry name" value="Peptidase_M28"/>
    <property type="match status" value="1"/>
</dbReference>
<dbReference type="SUPFAM" id="SSF47672">
    <property type="entry name" value="Transferrin receptor-like dimerisation domain"/>
    <property type="match status" value="1"/>
</dbReference>
<evidence type="ECO:0000256" key="4">
    <source>
        <dbReference type="SAM" id="Phobius"/>
    </source>
</evidence>
<keyword evidence="4" id="KW-1133">Transmembrane helix</keyword>
<evidence type="ECO:0008006" key="10">
    <source>
        <dbReference type="Google" id="ProtNLM"/>
    </source>
</evidence>
<keyword evidence="4" id="KW-0812">Transmembrane</keyword>
<dbReference type="InterPro" id="IPR036757">
    <property type="entry name" value="TFR-like_dimer_dom_sf"/>
</dbReference>
<dbReference type="OrthoDB" id="5841748at2759"/>
<dbReference type="InterPro" id="IPR007365">
    <property type="entry name" value="TFR-like_dimer_dom"/>
</dbReference>
<dbReference type="CDD" id="cd08022">
    <property type="entry name" value="M28_PSMA_like"/>
    <property type="match status" value="1"/>
</dbReference>
<evidence type="ECO:0000256" key="2">
    <source>
        <dbReference type="SAM" id="Coils"/>
    </source>
</evidence>
<dbReference type="Gene3D" id="3.50.30.30">
    <property type="match status" value="1"/>
</dbReference>
<dbReference type="STRING" id="252740.A0A423W7P1"/>
<dbReference type="EMBL" id="LJZO01000011">
    <property type="protein sequence ID" value="ROV99365.1"/>
    <property type="molecule type" value="Genomic_DNA"/>
</dbReference>
<comment type="caution">
    <text evidence="8">The sequence shown here is derived from an EMBL/GenBank/DDBJ whole genome shotgun (WGS) entry which is preliminary data.</text>
</comment>
<dbReference type="InterPro" id="IPR003137">
    <property type="entry name" value="PA_domain"/>
</dbReference>
<gene>
    <name evidence="8" type="ORF">VSDG_03997</name>
</gene>
<evidence type="ECO:0000259" key="7">
    <source>
        <dbReference type="Pfam" id="PF04389"/>
    </source>
</evidence>
<dbReference type="Gene3D" id="1.20.930.40">
    <property type="entry name" value="Transferrin receptor-like, dimerisation domain"/>
    <property type="match status" value="1"/>
</dbReference>
<keyword evidence="4" id="KW-0472">Membrane</keyword>
<dbReference type="AlphaFoldDB" id="A0A423W7P1"/>
<evidence type="ECO:0000259" key="6">
    <source>
        <dbReference type="Pfam" id="PF04253"/>
    </source>
</evidence>
<dbReference type="GO" id="GO:0004180">
    <property type="term" value="F:carboxypeptidase activity"/>
    <property type="evidence" value="ECO:0007669"/>
    <property type="project" value="TreeGrafter"/>
</dbReference>
<evidence type="ECO:0000256" key="3">
    <source>
        <dbReference type="SAM" id="MobiDB-lite"/>
    </source>
</evidence>
<feature type="domain" description="Peptidase M28" evidence="7">
    <location>
        <begin position="449"/>
        <end position="634"/>
    </location>
</feature>
<dbReference type="Gene3D" id="3.40.630.10">
    <property type="entry name" value="Zn peptidases"/>
    <property type="match status" value="1"/>
</dbReference>
<dbReference type="SUPFAM" id="SSF53187">
    <property type="entry name" value="Zn-dependent exopeptidases"/>
    <property type="match status" value="1"/>
</dbReference>
<evidence type="ECO:0000259" key="5">
    <source>
        <dbReference type="Pfam" id="PF02225"/>
    </source>
</evidence>
<feature type="region of interest" description="Disordered" evidence="3">
    <location>
        <begin position="314"/>
        <end position="372"/>
    </location>
</feature>
<name>A0A423W7P1_CYTCH</name>
<dbReference type="PANTHER" id="PTHR10404:SF46">
    <property type="entry name" value="VACUOLAR PROTEIN SORTING-ASSOCIATED PROTEIN 70"/>
    <property type="match status" value="1"/>
</dbReference>
<feature type="compositionally biased region" description="Polar residues" evidence="3">
    <location>
        <begin position="336"/>
        <end position="348"/>
    </location>
</feature>
<feature type="domain" description="PA" evidence="5">
    <location>
        <begin position="254"/>
        <end position="332"/>
    </location>
</feature>
<sequence length="858" mass="95285">MIGARRPSCRLRDNDIDLPEFRVRPRLITGILQLIILIIKSSLQISKEKTSHNMVAPEKMADEHTPLITTVQTAPPRQRYPHHVLRRFCTIALSCSLIALFTIFLFHFGLDGPLHRHDDDREFSWPGCGERKLSYEELKQILLDTPSSEKAEEWQRYYTSGAHLAGQNYSQALWTMEKWQEWGIKSSIVSYDIYLNRPVDHRLAMLDTAGSEDASTWKVSFEASLTEDVLDEDPTSGFATSIPTFHGYSASGNVTGQFVYVNYGTYQDYEDLVKAGIDLEGKIVIARYGGIFRGLKVKRAQELGAVGVILYTDPGDDGEVTEEKGVEKYPNGPARQPSSVQRGSTQFLSFAPGDPTTPGYPSKPGAPRGPTEPYIPSIPSIPISYEDALPILKALNGHGPTAKDFNKYWQADLGLGYKGVEYNIGPSPDHVVLNLYNEQDYMITPNWDVIGIINGSIPDEVIVVGNHRDAWIVGGAGDPNSGSAVINEVIRSFGEALEKGWKPLRTIVFASWDGEEYGLLGSTEWVEEYLPWLSHANVAYLNVDVGVRGQDFHASAAPLLDNLLYDITAQIPSPNQTVKGQTVYDTWDKKISTMGSGSDFTAFQDFAGIPCIDMGFGAGDKDPVYHYHSNYDSFHWMSEFGDPGFVYHRTMSQILGLMTAKLADEPLLSFEAAAYATALDGYVGKVEAKLAAASEPPTDKDDMLALRAASRREDAEAVGDPAAFRTSLARLHEAIAGLQAEAAKLDLKRAELQEAVGEEIPWWRWPKKMRLAYEVRRVNTKYKYLERDFLYPEGLDGRAWFKHVVFAPGLWTGYAGAVFPGLVESIDAKDYTNAVRWADIIEDCITTATANIKVGYHG</sequence>
<dbReference type="InterPro" id="IPR046450">
    <property type="entry name" value="PA_dom_sf"/>
</dbReference>
<comment type="similarity">
    <text evidence="1">Belongs to the peptidase M28 family. M28B subfamily.</text>
</comment>
<dbReference type="Pfam" id="PF04253">
    <property type="entry name" value="TFR_dimer"/>
    <property type="match status" value="1"/>
</dbReference>
<reference evidence="8 9" key="1">
    <citation type="submission" date="2015-09" db="EMBL/GenBank/DDBJ databases">
        <title>Host preference determinants of Valsa canker pathogens revealed by comparative genomics.</title>
        <authorList>
            <person name="Yin Z."/>
            <person name="Huang L."/>
        </authorList>
    </citation>
    <scope>NUCLEOTIDE SEQUENCE [LARGE SCALE GENOMIC DNA]</scope>
    <source>
        <strain evidence="8 9">YSFL</strain>
    </source>
</reference>
<dbReference type="CDD" id="cd02121">
    <property type="entry name" value="PA_GCPII_like"/>
    <property type="match status" value="1"/>
</dbReference>
<dbReference type="InterPro" id="IPR039373">
    <property type="entry name" value="Peptidase_M28B"/>
</dbReference>
<dbReference type="InterPro" id="IPR007484">
    <property type="entry name" value="Peptidase_M28"/>
</dbReference>
<protein>
    <recommendedName>
        <fullName evidence="10">Peptidase M28 domain-containing protein</fullName>
    </recommendedName>
</protein>
<feature type="coiled-coil region" evidence="2">
    <location>
        <begin position="728"/>
        <end position="755"/>
    </location>
</feature>
<evidence type="ECO:0000313" key="8">
    <source>
        <dbReference type="EMBL" id="ROV99365.1"/>
    </source>
</evidence>
<organism evidence="8 9">
    <name type="scientific">Cytospora chrysosperma</name>
    <name type="common">Cytospora canker fungus</name>
    <name type="synonym">Sphaeria chrysosperma</name>
    <dbReference type="NCBI Taxonomy" id="252740"/>
    <lineage>
        <taxon>Eukaryota</taxon>
        <taxon>Fungi</taxon>
        <taxon>Dikarya</taxon>
        <taxon>Ascomycota</taxon>
        <taxon>Pezizomycotina</taxon>
        <taxon>Sordariomycetes</taxon>
        <taxon>Sordariomycetidae</taxon>
        <taxon>Diaporthales</taxon>
        <taxon>Cytosporaceae</taxon>
        <taxon>Cytospora</taxon>
    </lineage>
</organism>
<feature type="domain" description="Transferrin receptor-like dimerisation" evidence="6">
    <location>
        <begin position="727"/>
        <end position="852"/>
    </location>
</feature>